<name>A0A139HZS7_9PEZI</name>
<evidence type="ECO:0008006" key="3">
    <source>
        <dbReference type="Google" id="ProtNLM"/>
    </source>
</evidence>
<dbReference type="AlphaFoldDB" id="A0A139HZS7"/>
<dbReference type="EMBL" id="LFZO01000504">
    <property type="protein sequence ID" value="KXT08000.1"/>
    <property type="molecule type" value="Genomic_DNA"/>
</dbReference>
<comment type="caution">
    <text evidence="1">The sequence shown here is derived from an EMBL/GenBank/DDBJ whole genome shotgun (WGS) entry which is preliminary data.</text>
</comment>
<dbReference type="Proteomes" id="UP000073492">
    <property type="component" value="Unassembled WGS sequence"/>
</dbReference>
<keyword evidence="2" id="KW-1185">Reference proteome</keyword>
<protein>
    <recommendedName>
        <fullName evidence="3">Ankyrin repeat protein</fullName>
    </recommendedName>
</protein>
<sequence>MDAATAPIDAREKIKSGEEAALGKIMQQWSAVVAEPGSDATECGSDYWELLLEAIQKDTMAAFEYSSPPSPESPKVAAWLLERGSDTIKNNGQGRTVLDIIL</sequence>
<reference evidence="1 2" key="1">
    <citation type="submission" date="2015-07" db="EMBL/GenBank/DDBJ databases">
        <title>Comparative genomics of the Sigatoka disease complex on banana suggests a link between parallel evolutionary changes in Pseudocercospora fijiensis and Pseudocercospora eumusae and increased virulence on the banana host.</title>
        <authorList>
            <person name="Chang T.-C."/>
            <person name="Salvucci A."/>
            <person name="Crous P.W."/>
            <person name="Stergiopoulos I."/>
        </authorList>
    </citation>
    <scope>NUCLEOTIDE SEQUENCE [LARGE SCALE GENOMIC DNA]</scope>
    <source>
        <strain evidence="1 2">CBS 116634</strain>
    </source>
</reference>
<evidence type="ECO:0000313" key="2">
    <source>
        <dbReference type="Proteomes" id="UP000073492"/>
    </source>
</evidence>
<gene>
    <name evidence="1" type="ORF">AC579_5166</name>
</gene>
<evidence type="ECO:0000313" key="1">
    <source>
        <dbReference type="EMBL" id="KXT08000.1"/>
    </source>
</evidence>
<proteinExistence type="predicted"/>
<accession>A0A139HZS7</accession>
<organism evidence="1 2">
    <name type="scientific">Pseudocercospora musae</name>
    <dbReference type="NCBI Taxonomy" id="113226"/>
    <lineage>
        <taxon>Eukaryota</taxon>
        <taxon>Fungi</taxon>
        <taxon>Dikarya</taxon>
        <taxon>Ascomycota</taxon>
        <taxon>Pezizomycotina</taxon>
        <taxon>Dothideomycetes</taxon>
        <taxon>Dothideomycetidae</taxon>
        <taxon>Mycosphaerellales</taxon>
        <taxon>Mycosphaerellaceae</taxon>
        <taxon>Pseudocercospora</taxon>
    </lineage>
</organism>